<keyword evidence="2" id="KW-0812">Transmembrane</keyword>
<proteinExistence type="predicted"/>
<feature type="region of interest" description="Disordered" evidence="1">
    <location>
        <begin position="1"/>
        <end position="117"/>
    </location>
</feature>
<sequence length="253" mass="26866">MVEPEPTYPAPYGGTPFDGAPFDGTQPYSEPWAPTVPVTGSPAGPPPPVGPQSTAALPTEPLSAPPFSTAPFSTPPFSGAPPQPTVPQPAVPQTTVPQTTVPQTTVPPTPVSGPGYPPTVTYPYPGLAPAQPAYGANEPTVMQIGEIQITATTVRTPAGVFPLRGSQWTVTDQWMTEQKIPTWAIVLAIVLFFCVTVFSLLFLLARETRHHAVVQVHVVNGPYQYVARIPASDQGQVQYVYQQVNYVRSLAAA</sequence>
<feature type="compositionally biased region" description="Low complexity" evidence="1">
    <location>
        <begin position="91"/>
        <end position="104"/>
    </location>
</feature>
<evidence type="ECO:0000256" key="1">
    <source>
        <dbReference type="SAM" id="MobiDB-lite"/>
    </source>
</evidence>
<reference evidence="4" key="1">
    <citation type="journal article" date="2019" name="Int. J. Syst. Evol. Microbiol.">
        <title>The Global Catalogue of Microorganisms (GCM) 10K type strain sequencing project: providing services to taxonomists for standard genome sequencing and annotation.</title>
        <authorList>
            <consortium name="The Broad Institute Genomics Platform"/>
            <consortium name="The Broad Institute Genome Sequencing Center for Infectious Disease"/>
            <person name="Wu L."/>
            <person name="Ma J."/>
        </authorList>
    </citation>
    <scope>NUCLEOTIDE SEQUENCE [LARGE SCALE GENOMIC DNA]</scope>
    <source>
        <strain evidence="4">JCM 18304</strain>
    </source>
</reference>
<accession>A0ABP9RPW8</accession>
<keyword evidence="2" id="KW-0472">Membrane</keyword>
<feature type="compositionally biased region" description="Pro residues" evidence="1">
    <location>
        <begin position="105"/>
        <end position="117"/>
    </location>
</feature>
<dbReference type="EMBL" id="BAABJQ010000005">
    <property type="protein sequence ID" value="GAA5182836.1"/>
    <property type="molecule type" value="Genomic_DNA"/>
</dbReference>
<evidence type="ECO:0000313" key="4">
    <source>
        <dbReference type="Proteomes" id="UP001501570"/>
    </source>
</evidence>
<comment type="caution">
    <text evidence="3">The sequence shown here is derived from an EMBL/GenBank/DDBJ whole genome shotgun (WGS) entry which is preliminary data.</text>
</comment>
<keyword evidence="2" id="KW-1133">Transmembrane helix</keyword>
<feature type="compositionally biased region" description="Low complexity" evidence="1">
    <location>
        <begin position="65"/>
        <end position="77"/>
    </location>
</feature>
<dbReference type="RefSeq" id="WP_345628340.1">
    <property type="nucleotide sequence ID" value="NZ_BAABJQ010000005.1"/>
</dbReference>
<evidence type="ECO:0000256" key="2">
    <source>
        <dbReference type="SAM" id="Phobius"/>
    </source>
</evidence>
<feature type="compositionally biased region" description="Pro residues" evidence="1">
    <location>
        <begin position="78"/>
        <end position="90"/>
    </location>
</feature>
<protein>
    <submittedName>
        <fullName evidence="3">Uncharacterized protein</fullName>
    </submittedName>
</protein>
<dbReference type="Proteomes" id="UP001501570">
    <property type="component" value="Unassembled WGS sequence"/>
</dbReference>
<keyword evidence="4" id="KW-1185">Reference proteome</keyword>
<evidence type="ECO:0000313" key="3">
    <source>
        <dbReference type="EMBL" id="GAA5182836.1"/>
    </source>
</evidence>
<gene>
    <name evidence="3" type="ORF">GCM10023322_20640</name>
</gene>
<feature type="transmembrane region" description="Helical" evidence="2">
    <location>
        <begin position="183"/>
        <end position="205"/>
    </location>
</feature>
<organism evidence="3 4">
    <name type="scientific">Rugosimonospora acidiphila</name>
    <dbReference type="NCBI Taxonomy" id="556531"/>
    <lineage>
        <taxon>Bacteria</taxon>
        <taxon>Bacillati</taxon>
        <taxon>Actinomycetota</taxon>
        <taxon>Actinomycetes</taxon>
        <taxon>Micromonosporales</taxon>
        <taxon>Micromonosporaceae</taxon>
        <taxon>Rugosimonospora</taxon>
    </lineage>
</organism>
<name>A0ABP9RPW8_9ACTN</name>